<sequence length="434" mass="49641">MNNPKLTQARARSYSEAIALIFYEVRASRNPLDQELRRFFRNNKKYGSRDRRFIAESLYSLYRWFGWVQSIVPKTAPPQPSEDKKFCTAITAVLCLDNLHREPVAEYIAQLAGVNTEKVPREDLDKKRQWMTRNFGLKSITNKDLVPDWFVDELPKDFDLEALIIDLQKRPPMWIRLQGPPEKNKTLSELKERDFDIYPHSIMKKAIKIVNPRVNLYELKSFRDGQFEVQDLASQSLGFACEAQSGQRWWDVCAGAGGKTLLLADHMNSKGGITSTDIREWKLDDLKKRAKRARFSNITTKNLKKTRSASKKRPFDGVLVDAPCSCTGTWRRNPDARWSSTADDCEELAQIQADILEKSAPGVKAGGVLVYATCSFSVRENEEIVEQFLKGHPDFSLEDFPHPLTLKSTGGILRISPSPEDCDAMFAARFRRKI</sequence>
<name>A0ABY7VT64_9BACT</name>
<evidence type="ECO:0000256" key="4">
    <source>
        <dbReference type="ARBA" id="ARBA00022884"/>
    </source>
</evidence>
<dbReference type="PANTHER" id="PTHR22807">
    <property type="entry name" value="NOP2 YEAST -RELATED NOL1/NOP2/FMU SUN DOMAIN-CONTAINING"/>
    <property type="match status" value="1"/>
</dbReference>
<dbReference type="InterPro" id="IPR023267">
    <property type="entry name" value="RCMT"/>
</dbReference>
<dbReference type="Gene3D" id="3.40.50.150">
    <property type="entry name" value="Vaccinia Virus protein VP39"/>
    <property type="match status" value="1"/>
</dbReference>
<dbReference type="Proteomes" id="UP001214250">
    <property type="component" value="Chromosome 1"/>
</dbReference>
<feature type="binding site" evidence="5">
    <location>
        <position position="321"/>
    </location>
    <ligand>
        <name>S-adenosyl-L-methionine</name>
        <dbReference type="ChEBI" id="CHEBI:59789"/>
    </ligand>
</feature>
<dbReference type="SUPFAM" id="SSF53335">
    <property type="entry name" value="S-adenosyl-L-methionine-dependent methyltransferases"/>
    <property type="match status" value="1"/>
</dbReference>
<evidence type="ECO:0000256" key="5">
    <source>
        <dbReference type="PROSITE-ProRule" id="PRU01023"/>
    </source>
</evidence>
<keyword evidence="2 5" id="KW-0808">Transferase</keyword>
<evidence type="ECO:0000259" key="6">
    <source>
        <dbReference type="PROSITE" id="PS51686"/>
    </source>
</evidence>
<dbReference type="RefSeq" id="WP_274150524.1">
    <property type="nucleotide sequence ID" value="NZ_CP117811.1"/>
</dbReference>
<dbReference type="PROSITE" id="PS51686">
    <property type="entry name" value="SAM_MT_RSMB_NOP"/>
    <property type="match status" value="1"/>
</dbReference>
<evidence type="ECO:0000256" key="3">
    <source>
        <dbReference type="ARBA" id="ARBA00022691"/>
    </source>
</evidence>
<dbReference type="Pfam" id="PF01189">
    <property type="entry name" value="Methyltr_RsmB-F"/>
    <property type="match status" value="1"/>
</dbReference>
<evidence type="ECO:0000313" key="7">
    <source>
        <dbReference type="EMBL" id="WDE96458.1"/>
    </source>
</evidence>
<dbReference type="PANTHER" id="PTHR22807:SF61">
    <property type="entry name" value="NOL1_NOP2_SUN FAMILY PROTEIN _ ANTITERMINATION NUSB DOMAIN-CONTAINING PROTEIN"/>
    <property type="match status" value="1"/>
</dbReference>
<keyword evidence="8" id="KW-1185">Reference proteome</keyword>
<accession>A0ABY7VT64</accession>
<dbReference type="GO" id="GO:0008168">
    <property type="term" value="F:methyltransferase activity"/>
    <property type="evidence" value="ECO:0007669"/>
    <property type="project" value="UniProtKB-KW"/>
</dbReference>
<evidence type="ECO:0000256" key="2">
    <source>
        <dbReference type="ARBA" id="ARBA00022679"/>
    </source>
</evidence>
<feature type="active site" description="Nucleophile" evidence="5">
    <location>
        <position position="374"/>
    </location>
</feature>
<comment type="similarity">
    <text evidence="5">Belongs to the class I-like SAM-binding methyltransferase superfamily. RsmB/NOP family.</text>
</comment>
<dbReference type="InterPro" id="IPR001678">
    <property type="entry name" value="MeTrfase_RsmB-F_NOP2_dom"/>
</dbReference>
<gene>
    <name evidence="7" type="ORF">PQO03_00575</name>
</gene>
<evidence type="ECO:0000256" key="1">
    <source>
        <dbReference type="ARBA" id="ARBA00022603"/>
    </source>
</evidence>
<proteinExistence type="inferred from homology"/>
<keyword evidence="1 5" id="KW-0489">Methyltransferase</keyword>
<comment type="caution">
    <text evidence="5">Lacks conserved residue(s) required for the propagation of feature annotation.</text>
</comment>
<organism evidence="7 8">
    <name type="scientific">Lentisphaera profundi</name>
    <dbReference type="NCBI Taxonomy" id="1658616"/>
    <lineage>
        <taxon>Bacteria</taxon>
        <taxon>Pseudomonadati</taxon>
        <taxon>Lentisphaerota</taxon>
        <taxon>Lentisphaeria</taxon>
        <taxon>Lentisphaerales</taxon>
        <taxon>Lentisphaeraceae</taxon>
        <taxon>Lentisphaera</taxon>
    </lineage>
</organism>
<dbReference type="InterPro" id="IPR049560">
    <property type="entry name" value="MeTrfase_RsmB-F_NOP2_cat"/>
</dbReference>
<evidence type="ECO:0000313" key="8">
    <source>
        <dbReference type="Proteomes" id="UP001214250"/>
    </source>
</evidence>
<dbReference type="GO" id="GO:0032259">
    <property type="term" value="P:methylation"/>
    <property type="evidence" value="ECO:0007669"/>
    <property type="project" value="UniProtKB-KW"/>
</dbReference>
<protein>
    <submittedName>
        <fullName evidence="7">RsmB/NOP family class I SAM-dependent RNA methyltransferase</fullName>
    </submittedName>
</protein>
<dbReference type="EMBL" id="CP117811">
    <property type="protein sequence ID" value="WDE96458.1"/>
    <property type="molecule type" value="Genomic_DNA"/>
</dbReference>
<reference evidence="7 8" key="1">
    <citation type="submission" date="2023-02" db="EMBL/GenBank/DDBJ databases">
        <title>Genome sequence of Lentisphaera profundi SAORIC-696.</title>
        <authorList>
            <person name="Kim e."/>
            <person name="Cho J.-C."/>
            <person name="Choi A."/>
            <person name="Kang I."/>
        </authorList>
    </citation>
    <scope>NUCLEOTIDE SEQUENCE [LARGE SCALE GENOMIC DNA]</scope>
    <source>
        <strain evidence="7 8">SAORIC-696</strain>
    </source>
</reference>
<dbReference type="InterPro" id="IPR029063">
    <property type="entry name" value="SAM-dependent_MTases_sf"/>
</dbReference>
<feature type="domain" description="SAM-dependent MTase RsmB/NOP-type" evidence="6">
    <location>
        <begin position="163"/>
        <end position="433"/>
    </location>
</feature>
<dbReference type="CDD" id="cd02440">
    <property type="entry name" value="AdoMet_MTases"/>
    <property type="match status" value="1"/>
</dbReference>
<keyword evidence="3 5" id="KW-0949">S-adenosyl-L-methionine</keyword>
<dbReference type="PRINTS" id="PR02008">
    <property type="entry name" value="RCMTFAMILY"/>
</dbReference>
<keyword evidence="4 5" id="KW-0694">RNA-binding</keyword>
<feature type="binding site" evidence="5">
    <location>
        <position position="277"/>
    </location>
    <ligand>
        <name>S-adenosyl-L-methionine</name>
        <dbReference type="ChEBI" id="CHEBI:59789"/>
    </ligand>
</feature>